<dbReference type="Proteomes" id="UP000094463">
    <property type="component" value="Chromosome"/>
</dbReference>
<dbReference type="EMBL" id="CP012502">
    <property type="protein sequence ID" value="AOM84594.1"/>
    <property type="molecule type" value="Genomic_DNA"/>
</dbReference>
<dbReference type="Pfam" id="PF02151">
    <property type="entry name" value="UVR"/>
    <property type="match status" value="1"/>
</dbReference>
<dbReference type="OrthoDB" id="9788704at2"/>
<dbReference type="GO" id="GO:0008270">
    <property type="term" value="F:zinc ion binding"/>
    <property type="evidence" value="ECO:0007669"/>
    <property type="project" value="TreeGrafter"/>
</dbReference>
<dbReference type="KEGG" id="bbev:BBEV_3279"/>
<dbReference type="GO" id="GO:1990169">
    <property type="term" value="P:stress response to copper ion"/>
    <property type="evidence" value="ECO:0007669"/>
    <property type="project" value="TreeGrafter"/>
</dbReference>
<dbReference type="SUPFAM" id="SSF46600">
    <property type="entry name" value="C-terminal UvrC-binding domain of UvrB"/>
    <property type="match status" value="1"/>
</dbReference>
<evidence type="ECO:0000313" key="2">
    <source>
        <dbReference type="EMBL" id="AOM84594.1"/>
    </source>
</evidence>
<gene>
    <name evidence="2" type="ORF">BBEV_3279</name>
</gene>
<proteinExistence type="predicted"/>
<dbReference type="PANTHER" id="PTHR38430:SF1">
    <property type="entry name" value="PROTEIN-ARGININE KINASE ACTIVATOR PROTEIN"/>
    <property type="match status" value="1"/>
</dbReference>
<dbReference type="GO" id="GO:0046870">
    <property type="term" value="F:cadmium ion binding"/>
    <property type="evidence" value="ECO:0007669"/>
    <property type="project" value="TreeGrafter"/>
</dbReference>
<evidence type="ECO:0000259" key="1">
    <source>
        <dbReference type="PROSITE" id="PS50151"/>
    </source>
</evidence>
<dbReference type="InterPro" id="IPR036876">
    <property type="entry name" value="UVR_dom_sf"/>
</dbReference>
<reference evidence="2 3" key="1">
    <citation type="submission" date="2015-08" db="EMBL/GenBank/DDBJ databases">
        <title>The complete genome sequence of Bacillus beveridgei MLTeJB.</title>
        <authorList>
            <person name="Hanson T.E."/>
            <person name="Mesa C."/>
            <person name="Basesman S.M."/>
            <person name="Oremland R.S."/>
        </authorList>
    </citation>
    <scope>NUCLEOTIDE SEQUENCE [LARGE SCALE GENOMIC DNA]</scope>
    <source>
        <strain evidence="2 3">MLTeJB</strain>
    </source>
</reference>
<dbReference type="PANTHER" id="PTHR38430">
    <property type="entry name" value="PROTEIN-ARGININE KINASE ACTIVATOR PROTEIN"/>
    <property type="match status" value="1"/>
</dbReference>
<dbReference type="PATRIC" id="fig|632773.3.peg.3442"/>
<accession>A0A1D7R002</accession>
<sequence length="184" mass="20976">MLCQECEHHPATLHFTKIINGEKTEMHLCETCAKDKGDFMPGSNSFSIHQLLSGLMDQEGAFTPASENASAEQIQKPELECSTCGMTYRQFAKGGRFGCADCYDTFNDKLDPVLARIHAGNQTHHGKIPKRQGKDLHVYKEIEELRDSMQHLIDDEDFEEAARVRDRIRALQETIDHRPEKEEE</sequence>
<dbReference type="PROSITE" id="PS50151">
    <property type="entry name" value="UVR"/>
    <property type="match status" value="1"/>
</dbReference>
<feature type="domain" description="UVR" evidence="1">
    <location>
        <begin position="139"/>
        <end position="174"/>
    </location>
</feature>
<name>A0A1D7R002_9BACI</name>
<dbReference type="GO" id="GO:1990170">
    <property type="term" value="P:stress response to cadmium ion"/>
    <property type="evidence" value="ECO:0007669"/>
    <property type="project" value="TreeGrafter"/>
</dbReference>
<dbReference type="PIRSF" id="PIRSF015034">
    <property type="entry name" value="YacH"/>
    <property type="match status" value="1"/>
</dbReference>
<dbReference type="STRING" id="632773.BBEV_3279"/>
<dbReference type="Gene3D" id="4.10.860.10">
    <property type="entry name" value="UVR domain"/>
    <property type="match status" value="1"/>
</dbReference>
<dbReference type="GO" id="GO:0005507">
    <property type="term" value="F:copper ion binding"/>
    <property type="evidence" value="ECO:0007669"/>
    <property type="project" value="TreeGrafter"/>
</dbReference>
<dbReference type="InterPro" id="IPR001943">
    <property type="entry name" value="UVR_dom"/>
</dbReference>
<organism evidence="2 3">
    <name type="scientific">Salisediminibacterium beveridgei</name>
    <dbReference type="NCBI Taxonomy" id="632773"/>
    <lineage>
        <taxon>Bacteria</taxon>
        <taxon>Bacillati</taxon>
        <taxon>Bacillota</taxon>
        <taxon>Bacilli</taxon>
        <taxon>Bacillales</taxon>
        <taxon>Bacillaceae</taxon>
        <taxon>Salisediminibacterium</taxon>
    </lineage>
</organism>
<evidence type="ECO:0000313" key="3">
    <source>
        <dbReference type="Proteomes" id="UP000094463"/>
    </source>
</evidence>
<keyword evidence="3" id="KW-1185">Reference proteome</keyword>
<dbReference type="GO" id="GO:0050897">
    <property type="term" value="F:cobalt ion binding"/>
    <property type="evidence" value="ECO:0007669"/>
    <property type="project" value="TreeGrafter"/>
</dbReference>
<dbReference type="InterPro" id="IPR025542">
    <property type="entry name" value="YacH"/>
</dbReference>
<protein>
    <submittedName>
        <fullName evidence="2">Uncharacterized protein yacH</fullName>
    </submittedName>
</protein>
<dbReference type="RefSeq" id="WP_069366460.1">
    <property type="nucleotide sequence ID" value="NZ_CP012502.1"/>
</dbReference>
<dbReference type="AlphaFoldDB" id="A0A1D7R002"/>